<dbReference type="PANTHER" id="PTHR31435">
    <property type="entry name" value="PROTEIN NATD1"/>
    <property type="match status" value="1"/>
</dbReference>
<dbReference type="InterPro" id="IPR045057">
    <property type="entry name" value="Gcn5-rel_NAT"/>
</dbReference>
<organism evidence="2 3">
    <name type="scientific">Populibacterium corticicola</name>
    <dbReference type="NCBI Taxonomy" id="1812826"/>
    <lineage>
        <taxon>Bacteria</taxon>
        <taxon>Bacillati</taxon>
        <taxon>Actinomycetota</taxon>
        <taxon>Actinomycetes</taxon>
        <taxon>Micrococcales</taxon>
        <taxon>Jonesiaceae</taxon>
        <taxon>Populibacterium</taxon>
    </lineage>
</organism>
<dbReference type="RefSeq" id="WP_377465896.1">
    <property type="nucleotide sequence ID" value="NZ_JBHUOP010000002.1"/>
</dbReference>
<keyword evidence="2" id="KW-0808">Transferase</keyword>
<dbReference type="CDD" id="cd04301">
    <property type="entry name" value="NAT_SF"/>
    <property type="match status" value="1"/>
</dbReference>
<keyword evidence="2" id="KW-0012">Acyltransferase</keyword>
<dbReference type="InterPro" id="IPR016181">
    <property type="entry name" value="Acyl_CoA_acyltransferase"/>
</dbReference>
<dbReference type="EMBL" id="JBHUOP010000002">
    <property type="protein sequence ID" value="MFD2840183.1"/>
    <property type="molecule type" value="Genomic_DNA"/>
</dbReference>
<dbReference type="Pfam" id="PF14542">
    <property type="entry name" value="Acetyltransf_CG"/>
    <property type="match status" value="1"/>
</dbReference>
<reference evidence="3" key="1">
    <citation type="journal article" date="2019" name="Int. J. Syst. Evol. Microbiol.">
        <title>The Global Catalogue of Microorganisms (GCM) 10K type strain sequencing project: providing services to taxonomists for standard genome sequencing and annotation.</title>
        <authorList>
            <consortium name="The Broad Institute Genomics Platform"/>
            <consortium name="The Broad Institute Genome Sequencing Center for Infectious Disease"/>
            <person name="Wu L."/>
            <person name="Ma J."/>
        </authorList>
    </citation>
    <scope>NUCLEOTIDE SEQUENCE [LARGE SCALE GENOMIC DNA]</scope>
    <source>
        <strain evidence="3">KCTC 33576</strain>
    </source>
</reference>
<dbReference type="PROSITE" id="PS51729">
    <property type="entry name" value="GNAT_YJDJ"/>
    <property type="match status" value="1"/>
</dbReference>
<dbReference type="SUPFAM" id="SSF55729">
    <property type="entry name" value="Acyl-CoA N-acyltransferases (Nat)"/>
    <property type="match status" value="1"/>
</dbReference>
<dbReference type="Gene3D" id="3.40.630.30">
    <property type="match status" value="1"/>
</dbReference>
<dbReference type="PANTHER" id="PTHR31435:SF9">
    <property type="entry name" value="PROTEIN NATD1"/>
    <property type="match status" value="1"/>
</dbReference>
<evidence type="ECO:0000313" key="3">
    <source>
        <dbReference type="Proteomes" id="UP001597391"/>
    </source>
</evidence>
<dbReference type="InterPro" id="IPR031165">
    <property type="entry name" value="GNAT_YJDJ"/>
</dbReference>
<evidence type="ECO:0000313" key="2">
    <source>
        <dbReference type="EMBL" id="MFD2840183.1"/>
    </source>
</evidence>
<keyword evidence="3" id="KW-1185">Reference proteome</keyword>
<feature type="domain" description="N-acetyltransferase" evidence="1">
    <location>
        <begin position="12"/>
        <end position="104"/>
    </location>
</feature>
<dbReference type="EC" id="2.3.1.-" evidence="2"/>
<protein>
    <submittedName>
        <fullName evidence="2">GNAT family N-acetyltransferase</fullName>
        <ecNumber evidence="2">2.3.1.-</ecNumber>
    </submittedName>
</protein>
<gene>
    <name evidence="2" type="ORF">ACFSYH_06330</name>
</gene>
<comment type="caution">
    <text evidence="2">The sequence shown here is derived from an EMBL/GenBank/DDBJ whole genome shotgun (WGS) entry which is preliminary data.</text>
</comment>
<evidence type="ECO:0000259" key="1">
    <source>
        <dbReference type="PROSITE" id="PS51729"/>
    </source>
</evidence>
<dbReference type="Proteomes" id="UP001597391">
    <property type="component" value="Unassembled WGS sequence"/>
</dbReference>
<sequence length="107" mass="11809">MADGVVEGYEIVQVEETNRFVARLDGGVEAGYLEYELRGQGLFNKVLAIPHTVVKPEFGGRGIASELASEAFSWARKIGATVDPICPFIAKYIERNPVYQDLFASKQ</sequence>
<name>A0ABW5XE74_9MICO</name>
<dbReference type="GO" id="GO:0016746">
    <property type="term" value="F:acyltransferase activity"/>
    <property type="evidence" value="ECO:0007669"/>
    <property type="project" value="UniProtKB-KW"/>
</dbReference>
<proteinExistence type="predicted"/>
<accession>A0ABW5XE74</accession>